<dbReference type="EMBL" id="KZ824634">
    <property type="protein sequence ID" value="RAK79091.1"/>
    <property type="molecule type" value="Genomic_DNA"/>
</dbReference>
<dbReference type="VEuPathDB" id="FungiDB:BO72DRAFT_446383"/>
<proteinExistence type="predicted"/>
<gene>
    <name evidence="1" type="ORF">BO72DRAFT_446383</name>
</gene>
<name>A0A8G1RX16_9EURO</name>
<evidence type="ECO:0000313" key="1">
    <source>
        <dbReference type="EMBL" id="RAK79091.1"/>
    </source>
</evidence>
<organism evidence="1 2">
    <name type="scientific">Aspergillus fijiensis CBS 313.89</name>
    <dbReference type="NCBI Taxonomy" id="1448319"/>
    <lineage>
        <taxon>Eukaryota</taxon>
        <taxon>Fungi</taxon>
        <taxon>Dikarya</taxon>
        <taxon>Ascomycota</taxon>
        <taxon>Pezizomycotina</taxon>
        <taxon>Eurotiomycetes</taxon>
        <taxon>Eurotiomycetidae</taxon>
        <taxon>Eurotiales</taxon>
        <taxon>Aspergillaceae</taxon>
        <taxon>Aspergillus</taxon>
    </lineage>
</organism>
<dbReference type="Proteomes" id="UP000249789">
    <property type="component" value="Unassembled WGS sequence"/>
</dbReference>
<reference evidence="1 2" key="1">
    <citation type="submission" date="2018-02" db="EMBL/GenBank/DDBJ databases">
        <title>The genomes of Aspergillus section Nigri reveals drivers in fungal speciation.</title>
        <authorList>
            <consortium name="DOE Joint Genome Institute"/>
            <person name="Vesth T.C."/>
            <person name="Nybo J."/>
            <person name="Theobald S."/>
            <person name="Brandl J."/>
            <person name="Frisvad J.C."/>
            <person name="Nielsen K.F."/>
            <person name="Lyhne E.K."/>
            <person name="Kogle M.E."/>
            <person name="Kuo A."/>
            <person name="Riley R."/>
            <person name="Clum A."/>
            <person name="Nolan M."/>
            <person name="Lipzen A."/>
            <person name="Salamov A."/>
            <person name="Henrissat B."/>
            <person name="Wiebenga A."/>
            <person name="De vries R.P."/>
            <person name="Grigoriev I.V."/>
            <person name="Mortensen U.H."/>
            <person name="Andersen M.R."/>
            <person name="Baker S.E."/>
        </authorList>
    </citation>
    <scope>NUCLEOTIDE SEQUENCE [LARGE SCALE GENOMIC DNA]</scope>
    <source>
        <strain evidence="1 2">CBS 313.89</strain>
    </source>
</reference>
<dbReference type="GeneID" id="63861617"/>
<sequence length="68" mass="7381">MSKKQALVQEETPADLVLDHQHLAGTGSQYCSYILPGVAGEIEGRPPSSVLQFLFDSRGRLARLGHTC</sequence>
<protein>
    <submittedName>
        <fullName evidence="1">Uncharacterized protein</fullName>
    </submittedName>
</protein>
<dbReference type="AlphaFoldDB" id="A0A8G1RX16"/>
<accession>A0A8G1RX16</accession>
<evidence type="ECO:0000313" key="2">
    <source>
        <dbReference type="Proteomes" id="UP000249789"/>
    </source>
</evidence>
<dbReference type="RefSeq" id="XP_040803101.1">
    <property type="nucleotide sequence ID" value="XM_040944284.1"/>
</dbReference>
<keyword evidence="2" id="KW-1185">Reference proteome</keyword>